<dbReference type="AlphaFoldDB" id="A0A937CWW7"/>
<evidence type="ECO:0000313" key="2">
    <source>
        <dbReference type="Proteomes" id="UP000599109"/>
    </source>
</evidence>
<organism evidence="1 2">
    <name type="scientific">Ramlibacter monticola</name>
    <dbReference type="NCBI Taxonomy" id="1926872"/>
    <lineage>
        <taxon>Bacteria</taxon>
        <taxon>Pseudomonadati</taxon>
        <taxon>Pseudomonadota</taxon>
        <taxon>Betaproteobacteria</taxon>
        <taxon>Burkholderiales</taxon>
        <taxon>Comamonadaceae</taxon>
        <taxon>Ramlibacter</taxon>
    </lineage>
</organism>
<gene>
    <name evidence="1" type="ORF">JJ685_23435</name>
</gene>
<reference evidence="1 2" key="1">
    <citation type="journal article" date="2017" name="Int. J. Syst. Evol. Microbiol.">
        <title>Ramlibacter monticola sp. nov., isolated from forest soil.</title>
        <authorList>
            <person name="Chaudhary D.K."/>
            <person name="Kim J."/>
        </authorList>
    </citation>
    <scope>NUCLEOTIDE SEQUENCE [LARGE SCALE GENOMIC DNA]</scope>
    <source>
        <strain evidence="1 2">KACC 19175</strain>
    </source>
</reference>
<accession>A0A937CWW7</accession>
<sequence>MAPPPVVQELQNARYQVSFVDAVTGAAIADPLKVSFAGEAQLKAADGTSLNGKSLTTSAGTVFVSADFTSTANEFTVQVADAGTKGWVPSGTRVIGTANLKGDQAIEVRMVNTTKAAAVNASPEPIAMAVVTGSVTASGATAAAITSTTTPKTVTTEEGVSEVIGTASVAISAGTVGKTASGAAAAPGPLTVSNTYFSNATLDALEAFPGGFAATVVVPAANAAVLNGVAPDAGTFVTAGFAQFNVTDSAGNAIKTFDKPLTLGIDMPKGTAGANGAALVAGDQYPVWSYDDNAGTWKFETLGTVAEKTPVDSKNFTVQFQTTHLSTWSLSQYLASCTASVNLTGRPASDVRLLDVEVVGTTGQRYGTSLPVTDSNLTLLRAPQINATITVRDRGTVVGQVTNQALCGGAISVPVTLPVLQLGNVRIETLESCTDGSSERAIAAAASVRYTSGEDYSRSAYTTHLATADTFSQATVSGIPAGAVTVRAQNPRTGAWVEPTSIVGNSSVVTTGATTAFRFRFPMDCKPVTGAL</sequence>
<keyword evidence="2" id="KW-1185">Reference proteome</keyword>
<evidence type="ECO:0000313" key="1">
    <source>
        <dbReference type="EMBL" id="MBL0394112.1"/>
    </source>
</evidence>
<comment type="caution">
    <text evidence="1">The sequence shown here is derived from an EMBL/GenBank/DDBJ whole genome shotgun (WGS) entry which is preliminary data.</text>
</comment>
<name>A0A937CWW7_9BURK</name>
<proteinExistence type="predicted"/>
<dbReference type="RefSeq" id="WP_201676779.1">
    <property type="nucleotide sequence ID" value="NZ_JAEQNE010000007.1"/>
</dbReference>
<dbReference type="Proteomes" id="UP000599109">
    <property type="component" value="Unassembled WGS sequence"/>
</dbReference>
<dbReference type="EMBL" id="JAEQNE010000007">
    <property type="protein sequence ID" value="MBL0394112.1"/>
    <property type="molecule type" value="Genomic_DNA"/>
</dbReference>
<protein>
    <submittedName>
        <fullName evidence="1">Uncharacterized protein</fullName>
    </submittedName>
</protein>